<dbReference type="GO" id="GO:0005829">
    <property type="term" value="C:cytosol"/>
    <property type="evidence" value="ECO:0007669"/>
    <property type="project" value="TreeGrafter"/>
</dbReference>
<dbReference type="Proteomes" id="UP000589896">
    <property type="component" value="Unassembled WGS sequence"/>
</dbReference>
<dbReference type="GO" id="GO:0019239">
    <property type="term" value="F:deaminase activity"/>
    <property type="evidence" value="ECO:0007669"/>
    <property type="project" value="TreeGrafter"/>
</dbReference>
<dbReference type="PANTHER" id="PTHR11803">
    <property type="entry name" value="2-IMINOBUTANOATE/2-IMINOPROPANOATE DEAMINASE RIDA"/>
    <property type="match status" value="1"/>
</dbReference>
<dbReference type="RefSeq" id="WP_180546300.1">
    <property type="nucleotide sequence ID" value="NZ_JACCJZ010000020.1"/>
</dbReference>
<keyword evidence="2" id="KW-1185">Reference proteome</keyword>
<dbReference type="Pfam" id="PF01042">
    <property type="entry name" value="Ribonuc_L-PSP"/>
    <property type="match status" value="1"/>
</dbReference>
<gene>
    <name evidence="1" type="ORF">H0E82_15190</name>
</gene>
<dbReference type="PANTHER" id="PTHR11803:SF48">
    <property type="entry name" value="2-AMINOMUCONATE DEAMINASE"/>
    <property type="match status" value="1"/>
</dbReference>
<dbReference type="Gene3D" id="3.30.1330.40">
    <property type="entry name" value="RutC-like"/>
    <property type="match status" value="1"/>
</dbReference>
<sequence>MGDAIRADAAPAPVGRYPHARRAGGLLFLSGIGPRDPASDRVPGNTLDAAGRLVGHDIVAQTHAVFANVRAVLEASAACWEDLIDVTVYLTDMAGDFAAYNRVWAEYFPDVETAPCRTTLGIDALPTPIAIELKCVATLHPKEGR</sequence>
<dbReference type="SUPFAM" id="SSF55298">
    <property type="entry name" value="YjgF-like"/>
    <property type="match status" value="1"/>
</dbReference>
<accession>A0A7Z0QUI0</accession>
<dbReference type="InterPro" id="IPR006175">
    <property type="entry name" value="YjgF/YER057c/UK114"/>
</dbReference>
<name>A0A7Z0QUI0_9GAMM</name>
<dbReference type="InterPro" id="IPR035959">
    <property type="entry name" value="RutC-like_sf"/>
</dbReference>
<reference evidence="1 2" key="1">
    <citation type="submission" date="2020-07" db="EMBL/GenBank/DDBJ databases">
        <title>isolation of Luteimonas sp. SJ-16.</title>
        <authorList>
            <person name="Huang X.-X."/>
            <person name="Xu L."/>
            <person name="Sun J.-Q."/>
        </authorList>
    </citation>
    <scope>NUCLEOTIDE SEQUENCE [LARGE SCALE GENOMIC DNA]</scope>
    <source>
        <strain evidence="1 2">SJ-16</strain>
    </source>
</reference>
<protein>
    <submittedName>
        <fullName evidence="1">RidA family protein</fullName>
    </submittedName>
</protein>
<dbReference type="EMBL" id="JACCJZ010000020">
    <property type="protein sequence ID" value="NYZ64082.1"/>
    <property type="molecule type" value="Genomic_DNA"/>
</dbReference>
<dbReference type="CDD" id="cd00448">
    <property type="entry name" value="YjgF_YER057c_UK114_family"/>
    <property type="match status" value="1"/>
</dbReference>
<organism evidence="1 2">
    <name type="scientific">Luteimonas deserti</name>
    <dbReference type="NCBI Taxonomy" id="2752306"/>
    <lineage>
        <taxon>Bacteria</taxon>
        <taxon>Pseudomonadati</taxon>
        <taxon>Pseudomonadota</taxon>
        <taxon>Gammaproteobacteria</taxon>
        <taxon>Lysobacterales</taxon>
        <taxon>Lysobacteraceae</taxon>
        <taxon>Luteimonas</taxon>
    </lineage>
</organism>
<dbReference type="AlphaFoldDB" id="A0A7Z0QUI0"/>
<evidence type="ECO:0000313" key="1">
    <source>
        <dbReference type="EMBL" id="NYZ64082.1"/>
    </source>
</evidence>
<proteinExistence type="predicted"/>
<evidence type="ECO:0000313" key="2">
    <source>
        <dbReference type="Proteomes" id="UP000589896"/>
    </source>
</evidence>
<comment type="caution">
    <text evidence="1">The sequence shown here is derived from an EMBL/GenBank/DDBJ whole genome shotgun (WGS) entry which is preliminary data.</text>
</comment>